<evidence type="ECO:0000313" key="2">
    <source>
        <dbReference type="EMBL" id="CQH61635.1"/>
    </source>
</evidence>
<protein>
    <submittedName>
        <fullName evidence="2">Uncharacterized protein</fullName>
    </submittedName>
</protein>
<dbReference type="STRING" id="1407499.HHUB_3505"/>
<keyword evidence="3" id="KW-1185">Reference proteome</keyword>
<evidence type="ECO:0000256" key="1">
    <source>
        <dbReference type="SAM" id="MobiDB-lite"/>
    </source>
</evidence>
<evidence type="ECO:0000313" key="3">
    <source>
        <dbReference type="Proteomes" id="UP000066737"/>
    </source>
</evidence>
<dbReference type="EMBL" id="LN831302">
    <property type="protein sequence ID" value="CQH61635.1"/>
    <property type="molecule type" value="Genomic_DNA"/>
</dbReference>
<name>A0A0U5H578_9EURY</name>
<accession>A0A0U5H578</accession>
<sequence length="149" mass="17044">MTNWNAFHASTRPPPCLLDSDHESTEHRGKRRLSGTPGDFHAADIFPKFGGHAETRGGSQLVLSSGDVRAILRETTDRSEWPNETIKRAMTWTANLTSRRDEKREWDACDDENLLTLRHGRSGELVVDIGEYREYYAELEEDQEQTPSR</sequence>
<proteinExistence type="predicted"/>
<dbReference type="Proteomes" id="UP000066737">
    <property type="component" value="Chromosome I"/>
</dbReference>
<reference evidence="3" key="1">
    <citation type="journal article" date="2016" name="Environ. Microbiol.">
        <title>The complete genome of a viable archaeum isolated from 123-million-year-old rock salt.</title>
        <authorList>
            <person name="Jaakkola S.T."/>
            <person name="Pfeiffer F."/>
            <person name="Ravantti J.J."/>
            <person name="Guo Q."/>
            <person name="Liu Y."/>
            <person name="Chen X."/>
            <person name="Ma H."/>
            <person name="Yang C."/>
            <person name="Oksanen H.M."/>
            <person name="Bamford D.H."/>
        </authorList>
    </citation>
    <scope>NUCLEOTIDE SEQUENCE</scope>
    <source>
        <strain evidence="3">JI20-1</strain>
    </source>
</reference>
<dbReference type="KEGG" id="hhb:Hhub_3505"/>
<gene>
    <name evidence="2" type="ORF">HHUB_3505</name>
</gene>
<dbReference type="AlphaFoldDB" id="A0A0U5H578"/>
<feature type="region of interest" description="Disordered" evidence="1">
    <location>
        <begin position="1"/>
        <end position="39"/>
    </location>
</feature>
<organism evidence="2 3">
    <name type="scientific">Halobacterium hubeiense</name>
    <dbReference type="NCBI Taxonomy" id="1407499"/>
    <lineage>
        <taxon>Archaea</taxon>
        <taxon>Methanobacteriati</taxon>
        <taxon>Methanobacteriota</taxon>
        <taxon>Stenosarchaea group</taxon>
        <taxon>Halobacteria</taxon>
        <taxon>Halobacteriales</taxon>
        <taxon>Halobacteriaceae</taxon>
        <taxon>Halobacterium</taxon>
    </lineage>
</organism>